<sequence length="413" mass="47074">MGTEYENLNGYHFIKSRSSSTIVVPISTRGIGFHSQILFCRAFSVVDVDTPCSVFALYRVSLFQLHYRITRVRDSKLLFYDDHFCSKPLRHGFCEIVSKLDRNFATLARLISAVGNFELEGVEYTPRFPVLTKSTFPDPVAVNATNLRDVVSALSDDKTDKSVRRYFYDLNPLPCARWNNESDENFPLLLNPDDFMTSTYDEDDLLNDIAHVNALFGGNSASGTLDVVQYDGPGDPAILVSNRPSHLRIDEIPVENGRPAYEKTSLKGNISTFWSPRKLSPDQLYSGSLYLVGELPEPKSFDMNYALRSPTVQVLQANIKARNNDNIQWLISSFYMENQRFKEVSQKPTDEKSFAFLFNVGQHIYIMTVQDYQYFTNPSVQTFIVLRSKKTRSFSSTDQKTNIHSTCIVKRKV</sequence>
<accession>A0A8S9WVS9</accession>
<reference evidence="1" key="1">
    <citation type="journal article" date="2021" name="Mol. Ecol. Resour.">
        <title>Apolygus lucorum genome provides insights into omnivorousness and mesophyll feeding.</title>
        <authorList>
            <person name="Liu Y."/>
            <person name="Liu H."/>
            <person name="Wang H."/>
            <person name="Huang T."/>
            <person name="Liu B."/>
            <person name="Yang B."/>
            <person name="Yin L."/>
            <person name="Li B."/>
            <person name="Zhang Y."/>
            <person name="Zhang S."/>
            <person name="Jiang F."/>
            <person name="Zhang X."/>
            <person name="Ren Y."/>
            <person name="Wang B."/>
            <person name="Wang S."/>
            <person name="Lu Y."/>
            <person name="Wu K."/>
            <person name="Fan W."/>
            <person name="Wang G."/>
        </authorList>
    </citation>
    <scope>NUCLEOTIDE SEQUENCE</scope>
    <source>
        <strain evidence="1">12Hb</strain>
    </source>
</reference>
<proteinExistence type="predicted"/>
<protein>
    <submittedName>
        <fullName evidence="1">Uncharacterized protein</fullName>
    </submittedName>
</protein>
<dbReference type="OrthoDB" id="6627891at2759"/>
<evidence type="ECO:0000313" key="2">
    <source>
        <dbReference type="Proteomes" id="UP000466442"/>
    </source>
</evidence>
<dbReference type="Proteomes" id="UP000466442">
    <property type="component" value="Unassembled WGS sequence"/>
</dbReference>
<gene>
    <name evidence="1" type="ORF">GE061_005264</name>
</gene>
<dbReference type="EMBL" id="WIXP02000013">
    <property type="protein sequence ID" value="KAF6200817.1"/>
    <property type="molecule type" value="Genomic_DNA"/>
</dbReference>
<comment type="caution">
    <text evidence="1">The sequence shown here is derived from an EMBL/GenBank/DDBJ whole genome shotgun (WGS) entry which is preliminary data.</text>
</comment>
<dbReference type="AlphaFoldDB" id="A0A8S9WVS9"/>
<organism evidence="1 2">
    <name type="scientific">Apolygus lucorum</name>
    <name type="common">Small green plant bug</name>
    <name type="synonym">Lygocoris lucorum</name>
    <dbReference type="NCBI Taxonomy" id="248454"/>
    <lineage>
        <taxon>Eukaryota</taxon>
        <taxon>Metazoa</taxon>
        <taxon>Ecdysozoa</taxon>
        <taxon>Arthropoda</taxon>
        <taxon>Hexapoda</taxon>
        <taxon>Insecta</taxon>
        <taxon>Pterygota</taxon>
        <taxon>Neoptera</taxon>
        <taxon>Paraneoptera</taxon>
        <taxon>Hemiptera</taxon>
        <taxon>Heteroptera</taxon>
        <taxon>Panheteroptera</taxon>
        <taxon>Cimicomorpha</taxon>
        <taxon>Miridae</taxon>
        <taxon>Mirini</taxon>
        <taxon>Apolygus</taxon>
    </lineage>
</organism>
<keyword evidence="2" id="KW-1185">Reference proteome</keyword>
<evidence type="ECO:0000313" key="1">
    <source>
        <dbReference type="EMBL" id="KAF6200817.1"/>
    </source>
</evidence>
<name>A0A8S9WVS9_APOLU</name>